<gene>
    <name evidence="1" type="ORF">8014-B2_0011</name>
</gene>
<name>K4I0C2_9CAUD</name>
<evidence type="ECO:0000313" key="1">
    <source>
        <dbReference type="EMBL" id="AFU63078.1"/>
    </source>
</evidence>
<dbReference type="EMBL" id="JX486088">
    <property type="protein sequence ID" value="AFU63078.1"/>
    <property type="molecule type" value="Genomic_DNA"/>
</dbReference>
<keyword evidence="2" id="KW-1185">Reference proteome</keyword>
<protein>
    <submittedName>
        <fullName evidence="1">Uncharacterized protein</fullName>
    </submittedName>
</protein>
<accession>K4I0C2</accession>
<proteinExistence type="predicted"/>
<dbReference type="Proteomes" id="UP000008061">
    <property type="component" value="Segment"/>
</dbReference>
<sequence length="51" mass="5977">MFFLQSSGVYINLQYILSINSILREVRLTNQDSYNLTKEEIDRLVKLLGVK</sequence>
<reference evidence="1 2" key="1">
    <citation type="journal article" date="2012" name="Appl. Environ. Microbiol.">
        <title>Characterization of Two Virulent Phages of Lactobacillus plantarum.</title>
        <authorList>
            <person name="Briggiler Marco M."/>
            <person name="Garneau J.E."/>
            <person name="Tremblay D."/>
            <person name="Quiberoni A."/>
            <person name="Moineau S."/>
        </authorList>
    </citation>
    <scope>NUCLEOTIDE SEQUENCE [LARGE SCALE GENOMIC DNA]</scope>
</reference>
<evidence type="ECO:0000313" key="2">
    <source>
        <dbReference type="Proteomes" id="UP000008061"/>
    </source>
</evidence>
<organism evidence="1 2">
    <name type="scientific">Lactobacillus phage ATCC 8014-B2</name>
    <dbReference type="NCBI Taxonomy" id="1225795"/>
    <lineage>
        <taxon>Viruses</taxon>
        <taxon>Duplodnaviria</taxon>
        <taxon>Heunggongvirae</taxon>
        <taxon>Uroviricota</taxon>
        <taxon>Caudoviricetes</taxon>
        <taxon>Tybeckvirinae</taxon>
        <taxon>Douglaswolinvirus</taxon>
        <taxon>Douglaswolinvirus B2</taxon>
    </lineage>
</organism>